<keyword evidence="1" id="KW-1133">Transmembrane helix</keyword>
<dbReference type="RefSeq" id="WP_126580817.1">
    <property type="nucleotide sequence ID" value="NZ_BIFR01000001.1"/>
</dbReference>
<feature type="transmembrane region" description="Helical" evidence="1">
    <location>
        <begin position="141"/>
        <end position="161"/>
    </location>
</feature>
<dbReference type="Pfam" id="PF13490">
    <property type="entry name" value="zf-HC2"/>
    <property type="match status" value="1"/>
</dbReference>
<dbReference type="Proteomes" id="UP000287352">
    <property type="component" value="Unassembled WGS sequence"/>
</dbReference>
<dbReference type="Gene3D" id="1.10.10.1320">
    <property type="entry name" value="Anti-sigma factor, zinc-finger domain"/>
    <property type="match status" value="1"/>
</dbReference>
<dbReference type="AlphaFoldDB" id="A0A402A2J3"/>
<dbReference type="OrthoDB" id="166304at2"/>
<reference evidence="4" key="1">
    <citation type="submission" date="2018-12" db="EMBL/GenBank/DDBJ databases">
        <title>Tengunoibacter tsumagoiensis gen. nov., sp. nov., Dictyobacter kobayashii sp. nov., D. alpinus sp. nov., and D. joshuensis sp. nov. and description of Dictyobacteraceae fam. nov. within the order Ktedonobacterales isolated from Tengu-no-mugimeshi.</title>
        <authorList>
            <person name="Wang C.M."/>
            <person name="Zheng Y."/>
            <person name="Sakai Y."/>
            <person name="Toyoda A."/>
            <person name="Minakuchi Y."/>
            <person name="Abe K."/>
            <person name="Yokota A."/>
            <person name="Yabe S."/>
        </authorList>
    </citation>
    <scope>NUCLEOTIDE SEQUENCE [LARGE SCALE GENOMIC DNA]</scope>
    <source>
        <strain evidence="4">Uno3</strain>
    </source>
</reference>
<dbReference type="EMBL" id="BIFR01000001">
    <property type="protein sequence ID" value="GCE13275.1"/>
    <property type="molecule type" value="Genomic_DNA"/>
</dbReference>
<keyword evidence="1" id="KW-0472">Membrane</keyword>
<protein>
    <recommendedName>
        <fullName evidence="2">Putative zinc-finger domain-containing protein</fullName>
    </recommendedName>
</protein>
<feature type="domain" description="Putative zinc-finger" evidence="2">
    <location>
        <begin position="3"/>
        <end position="36"/>
    </location>
</feature>
<sequence length="176" mass="19946">MRCGQVKDLLSAYLDHMLAADECQQVAHHLQHCQACTEILADFRRYNALLSQLPRITPDLAVRQNIFLHANFSSYTGNAQSGDQDLTYLRLPSERSGGLQVASPHPKLLLFPLQAPVNPTYQTPTAPFFYLPTYGQKTVKLPLWLALFLFLTVLLASFLSLRQLQHRKSYPHNPKS</sequence>
<name>A0A402A2J3_9CHLR</name>
<evidence type="ECO:0000313" key="4">
    <source>
        <dbReference type="Proteomes" id="UP000287352"/>
    </source>
</evidence>
<dbReference type="InterPro" id="IPR027383">
    <property type="entry name" value="Znf_put"/>
</dbReference>
<accession>A0A402A2J3</accession>
<organism evidence="3 4">
    <name type="scientific">Tengunoibacter tsumagoiensis</name>
    <dbReference type="NCBI Taxonomy" id="2014871"/>
    <lineage>
        <taxon>Bacteria</taxon>
        <taxon>Bacillati</taxon>
        <taxon>Chloroflexota</taxon>
        <taxon>Ktedonobacteria</taxon>
        <taxon>Ktedonobacterales</taxon>
        <taxon>Dictyobacteraceae</taxon>
        <taxon>Tengunoibacter</taxon>
    </lineage>
</organism>
<evidence type="ECO:0000256" key="1">
    <source>
        <dbReference type="SAM" id="Phobius"/>
    </source>
</evidence>
<keyword evidence="1" id="KW-0812">Transmembrane</keyword>
<proteinExistence type="predicted"/>
<evidence type="ECO:0000313" key="3">
    <source>
        <dbReference type="EMBL" id="GCE13275.1"/>
    </source>
</evidence>
<gene>
    <name evidence="3" type="ORF">KTT_31340</name>
</gene>
<evidence type="ECO:0000259" key="2">
    <source>
        <dbReference type="Pfam" id="PF13490"/>
    </source>
</evidence>
<dbReference type="InterPro" id="IPR041916">
    <property type="entry name" value="Anti_sigma_zinc_sf"/>
</dbReference>
<comment type="caution">
    <text evidence="3">The sequence shown here is derived from an EMBL/GenBank/DDBJ whole genome shotgun (WGS) entry which is preliminary data.</text>
</comment>
<keyword evidence="4" id="KW-1185">Reference proteome</keyword>